<protein>
    <submittedName>
        <fullName evidence="2">Uncharacterized protein</fullName>
    </submittedName>
</protein>
<dbReference type="Proteomes" id="UP000716446">
    <property type="component" value="Unassembled WGS sequence"/>
</dbReference>
<feature type="compositionally biased region" description="Basic and acidic residues" evidence="1">
    <location>
        <begin position="157"/>
        <end position="167"/>
    </location>
</feature>
<reference evidence="2" key="1">
    <citation type="submission" date="2020-06" db="EMBL/GenBank/DDBJ databases">
        <authorList>
            <person name="Onetto C."/>
        </authorList>
    </citation>
    <scope>NUCLEOTIDE SEQUENCE</scope>
</reference>
<feature type="compositionally biased region" description="Low complexity" evidence="1">
    <location>
        <begin position="168"/>
        <end position="179"/>
    </location>
</feature>
<evidence type="ECO:0000313" key="2">
    <source>
        <dbReference type="EMBL" id="CAD0092233.1"/>
    </source>
</evidence>
<dbReference type="EMBL" id="CAIJEN010000013">
    <property type="protein sequence ID" value="CAD0092233.1"/>
    <property type="molecule type" value="Genomic_DNA"/>
</dbReference>
<proteinExistence type="predicted"/>
<evidence type="ECO:0000313" key="3">
    <source>
        <dbReference type="Proteomes" id="UP000716446"/>
    </source>
</evidence>
<feature type="region of interest" description="Disordered" evidence="1">
    <location>
        <begin position="107"/>
        <end position="239"/>
    </location>
</feature>
<keyword evidence="3" id="KW-1185">Reference proteome</keyword>
<accession>A0A9N8PFG5</accession>
<feature type="compositionally biased region" description="Polar residues" evidence="1">
    <location>
        <begin position="116"/>
        <end position="125"/>
    </location>
</feature>
<sequence length="239" mass="26171">KIINMSASWSKGSKDSITAESIAIHLNSEPNLPGAEDLDVDLVIKWLLALNLSLRTKEIKRLAPKVLEELRAMDGIAVEEAVRHQQCYPIKRDVPILVYTWSGNGEAQEVKRETSSPKQQRSASEVVSRKKPKKHGIDADKQAPLNTEDNDEAGGVKLEDTSAKEDANQTAAEAAGTAATKKKAMRAARRARKLAKALEEAKPPVGKKEEDNDSDSGNESDWTQTSWSPSWATGSEEED</sequence>
<feature type="compositionally biased region" description="Basic residues" evidence="1">
    <location>
        <begin position="180"/>
        <end position="195"/>
    </location>
</feature>
<evidence type="ECO:0000256" key="1">
    <source>
        <dbReference type="SAM" id="MobiDB-lite"/>
    </source>
</evidence>
<dbReference type="AlphaFoldDB" id="A0A9N8PFG5"/>
<organism evidence="2 3">
    <name type="scientific">Aureobasidium vineae</name>
    <dbReference type="NCBI Taxonomy" id="2773715"/>
    <lineage>
        <taxon>Eukaryota</taxon>
        <taxon>Fungi</taxon>
        <taxon>Dikarya</taxon>
        <taxon>Ascomycota</taxon>
        <taxon>Pezizomycotina</taxon>
        <taxon>Dothideomycetes</taxon>
        <taxon>Dothideomycetidae</taxon>
        <taxon>Dothideales</taxon>
        <taxon>Saccotheciaceae</taxon>
        <taxon>Aureobasidium</taxon>
    </lineage>
</organism>
<comment type="caution">
    <text evidence="2">The sequence shown here is derived from an EMBL/GenBank/DDBJ whole genome shotgun (WGS) entry which is preliminary data.</text>
</comment>
<name>A0A9N8PFG5_9PEZI</name>
<feature type="non-terminal residue" evidence="2">
    <location>
        <position position="239"/>
    </location>
</feature>
<gene>
    <name evidence="2" type="ORF">AWRI4619_LOCUS7243</name>
</gene>
<feature type="compositionally biased region" description="Polar residues" evidence="1">
    <location>
        <begin position="222"/>
        <end position="233"/>
    </location>
</feature>
<feature type="compositionally biased region" description="Basic and acidic residues" evidence="1">
    <location>
        <begin position="196"/>
        <end position="210"/>
    </location>
</feature>